<name>A0ABQ6CHV3_9HYPH</name>
<evidence type="ECO:0000313" key="1">
    <source>
        <dbReference type="EMBL" id="GLS19907.1"/>
    </source>
</evidence>
<gene>
    <name evidence="1" type="ORF">GCM10007874_29240</name>
</gene>
<keyword evidence="2" id="KW-1185">Reference proteome</keyword>
<protein>
    <submittedName>
        <fullName evidence="1">Uncharacterized protein</fullName>
    </submittedName>
</protein>
<dbReference type="Proteomes" id="UP001156882">
    <property type="component" value="Unassembled WGS sequence"/>
</dbReference>
<accession>A0ABQ6CHV3</accession>
<reference evidence="2" key="1">
    <citation type="journal article" date="2019" name="Int. J. Syst. Evol. Microbiol.">
        <title>The Global Catalogue of Microorganisms (GCM) 10K type strain sequencing project: providing services to taxonomists for standard genome sequencing and annotation.</title>
        <authorList>
            <consortium name="The Broad Institute Genomics Platform"/>
            <consortium name="The Broad Institute Genome Sequencing Center for Infectious Disease"/>
            <person name="Wu L."/>
            <person name="Ma J."/>
        </authorList>
    </citation>
    <scope>NUCLEOTIDE SEQUENCE [LARGE SCALE GENOMIC DNA]</scope>
    <source>
        <strain evidence="2">NBRC 101365</strain>
    </source>
</reference>
<sequence>MVTVSKRPNEFVDFLRNPGFRTNAGMVALDTYMGIHRPECKGPILFDALTATGIKDTDNGKTAFEASCEGMKYSQEEWRIMRKGQGFYECYVRLWNWLWDNQEQLRDSNNVSLKAIYSFYFAPWNDLDLPYRQLGLPVLSLWRLENAIQRMMHGNYFGNECIGFVSNYLRWTGVWEFYMGIANGQWSREFEIPVNKPDEIAVLNVLEWADNSHVAIVDRVNSVNVQNGISKVDIDMCQCSSGGPRYDKGVVLQAGEFTGNARVYTLSGNVPVQGNVYVRKKRSLVFQAS</sequence>
<comment type="caution">
    <text evidence="1">The sequence shown here is derived from an EMBL/GenBank/DDBJ whole genome shotgun (WGS) entry which is preliminary data.</text>
</comment>
<proteinExistence type="predicted"/>
<dbReference type="EMBL" id="BSPC01000026">
    <property type="protein sequence ID" value="GLS19907.1"/>
    <property type="molecule type" value="Genomic_DNA"/>
</dbReference>
<evidence type="ECO:0000313" key="2">
    <source>
        <dbReference type="Proteomes" id="UP001156882"/>
    </source>
</evidence>
<organism evidence="1 2">
    <name type="scientific">Labrys miyagiensis</name>
    <dbReference type="NCBI Taxonomy" id="346912"/>
    <lineage>
        <taxon>Bacteria</taxon>
        <taxon>Pseudomonadati</taxon>
        <taxon>Pseudomonadota</taxon>
        <taxon>Alphaproteobacteria</taxon>
        <taxon>Hyphomicrobiales</taxon>
        <taxon>Xanthobacteraceae</taxon>
        <taxon>Labrys</taxon>
    </lineage>
</organism>